<dbReference type="Proteomes" id="UP000284178">
    <property type="component" value="Unassembled WGS sequence"/>
</dbReference>
<feature type="transmembrane region" description="Helical" evidence="1">
    <location>
        <begin position="484"/>
        <end position="504"/>
    </location>
</feature>
<keyword evidence="1" id="KW-0812">Transmembrane</keyword>
<evidence type="ECO:0000313" key="3">
    <source>
        <dbReference type="Proteomes" id="UP000284178"/>
    </source>
</evidence>
<evidence type="ECO:0000256" key="1">
    <source>
        <dbReference type="SAM" id="Phobius"/>
    </source>
</evidence>
<accession>A0A412FRZ8</accession>
<evidence type="ECO:0000313" key="2">
    <source>
        <dbReference type="EMBL" id="RGR70955.1"/>
    </source>
</evidence>
<feature type="transmembrane region" description="Helical" evidence="1">
    <location>
        <begin position="453"/>
        <end position="472"/>
    </location>
</feature>
<proteinExistence type="predicted"/>
<feature type="transmembrane region" description="Helical" evidence="1">
    <location>
        <begin position="62"/>
        <end position="81"/>
    </location>
</feature>
<dbReference type="EMBL" id="QRUP01000019">
    <property type="protein sequence ID" value="RGR70955.1"/>
    <property type="molecule type" value="Genomic_DNA"/>
</dbReference>
<keyword evidence="3" id="KW-1185">Reference proteome</keyword>
<feature type="transmembrane region" description="Helical" evidence="1">
    <location>
        <begin position="315"/>
        <end position="331"/>
    </location>
</feature>
<sequence length="692" mass="81232">MVEISIVISLILIFDSYLLGKCISKYFNWNADYFPIITIGFFVILGIFEFFVFAFVKFQFSVYYILFVQYILLIIPIFVAIKVKVNLIPTQKELKMILGGALFTIIFAFLMGNQTLGEAAFDSNFYLSMVIENSTSPTLGTINGYTGNIENISTLHGYQGFYYFHSLLLKNIRNILSLNNTSLTPVYLWTSALTYFYMLSDILFHSINLFLEKKSLHTKIVALFFVLVFFTNYFNISFPFYGNTWKTLNIACNMLILYEFIKLNNKKSLFLLTFLNSSLIGFSSSGFFIACFIEISFFFYLIWKKEQNYTIYLEYWISCLSLLIFALLYFSGNYTKISILILAIYCLAGYTVYLTKRFDAIFWKKLLQFFKFIFLISVLLLVIVSYFVRNSMFSGSDSQFNGYSFFFRLNSLGDMTLNYFIPVNKIEFVRNCVFWFIIFINCFQGKYEKEYKFFLLLIIILFVNPFVTPFVVKYMTSIVYSRCFEIFINPFCLLIFYTGLIEWLEKNKNIEILFLLALEIGSIGIIVHNNISYYSKFFIPQKGYNPVYRVTNDQWELYQNLIEELQSSKLERPLILNQDIAVKAYVSNIRVLIDANTSRSAPAYSDENIDAPSDWLNIFYVRDYYGQHIWKQDPDYSKICDAIIDSNCDYVIMDKEVVVLKGDLYLPLWFDARGCSEVIYDNDRYVLLRVRK</sequence>
<dbReference type="AlphaFoldDB" id="A0A412FRZ8"/>
<protein>
    <recommendedName>
        <fullName evidence="4">DUF2079 domain-containing protein</fullName>
    </recommendedName>
</protein>
<dbReference type="RefSeq" id="WP_117895673.1">
    <property type="nucleotide sequence ID" value="NZ_CABJCV010000019.1"/>
</dbReference>
<feature type="transmembrane region" description="Helical" evidence="1">
    <location>
        <begin position="36"/>
        <end position="56"/>
    </location>
</feature>
<feature type="transmembrane region" description="Helical" evidence="1">
    <location>
        <begin position="6"/>
        <end position="24"/>
    </location>
</feature>
<feature type="transmembrane region" description="Helical" evidence="1">
    <location>
        <begin position="510"/>
        <end position="527"/>
    </location>
</feature>
<dbReference type="GeneID" id="83016411"/>
<keyword evidence="1" id="KW-1133">Transmembrane helix</keyword>
<reference evidence="2 3" key="1">
    <citation type="submission" date="2018-08" db="EMBL/GenBank/DDBJ databases">
        <title>A genome reference for cultivated species of the human gut microbiota.</title>
        <authorList>
            <person name="Zou Y."/>
            <person name="Xue W."/>
            <person name="Luo G."/>
        </authorList>
    </citation>
    <scope>NUCLEOTIDE SEQUENCE [LARGE SCALE GENOMIC DNA]</scope>
    <source>
        <strain evidence="2 3">AF24-29</strain>
    </source>
</reference>
<name>A0A412FRZ8_9FIRM</name>
<feature type="transmembrane region" description="Helical" evidence="1">
    <location>
        <begin position="186"/>
        <end position="204"/>
    </location>
</feature>
<feature type="transmembrane region" description="Helical" evidence="1">
    <location>
        <begin position="216"/>
        <end position="236"/>
    </location>
</feature>
<feature type="transmembrane region" description="Helical" evidence="1">
    <location>
        <begin position="337"/>
        <end position="354"/>
    </location>
</feature>
<feature type="transmembrane region" description="Helical" evidence="1">
    <location>
        <begin position="279"/>
        <end position="303"/>
    </location>
</feature>
<feature type="transmembrane region" description="Helical" evidence="1">
    <location>
        <begin position="428"/>
        <end position="447"/>
    </location>
</feature>
<feature type="transmembrane region" description="Helical" evidence="1">
    <location>
        <begin position="93"/>
        <end position="112"/>
    </location>
</feature>
<organism evidence="2 3">
    <name type="scientific">Holdemania filiformis</name>
    <dbReference type="NCBI Taxonomy" id="61171"/>
    <lineage>
        <taxon>Bacteria</taxon>
        <taxon>Bacillati</taxon>
        <taxon>Bacillota</taxon>
        <taxon>Erysipelotrichia</taxon>
        <taxon>Erysipelotrichales</taxon>
        <taxon>Erysipelotrichaceae</taxon>
        <taxon>Holdemania</taxon>
    </lineage>
</organism>
<gene>
    <name evidence="2" type="ORF">DWY25_13500</name>
</gene>
<feature type="transmembrane region" description="Helical" evidence="1">
    <location>
        <begin position="366"/>
        <end position="388"/>
    </location>
</feature>
<keyword evidence="1" id="KW-0472">Membrane</keyword>
<comment type="caution">
    <text evidence="2">The sequence shown here is derived from an EMBL/GenBank/DDBJ whole genome shotgun (WGS) entry which is preliminary data.</text>
</comment>
<evidence type="ECO:0008006" key="4">
    <source>
        <dbReference type="Google" id="ProtNLM"/>
    </source>
</evidence>